<dbReference type="PANTHER" id="PTHR34212:SF1">
    <property type="entry name" value="OS06G0106900 PROTEIN"/>
    <property type="match status" value="1"/>
</dbReference>
<comment type="caution">
    <text evidence="2">The sequence shown here is derived from an EMBL/GenBank/DDBJ whole genome shotgun (WGS) entry which is preliminary data.</text>
</comment>
<evidence type="ECO:0000313" key="3">
    <source>
        <dbReference type="Proteomes" id="UP001412067"/>
    </source>
</evidence>
<dbReference type="Proteomes" id="UP001412067">
    <property type="component" value="Unassembled WGS sequence"/>
</dbReference>
<dbReference type="EMBL" id="JBBWWR010000017">
    <property type="protein sequence ID" value="KAK8945763.1"/>
    <property type="molecule type" value="Genomic_DNA"/>
</dbReference>
<sequence length="238" mass="26319">MGYFVHSCDKFGNKAIRDASVKMDKLGRKQASTGSRKDKEKQTKDEVDRLKQAEKKRRRLEKALATSAAIRSELEMKKLKKMEEQRLDEEGAATAEAVALHVLVGEDADDASQMMLNSFDHSANLAHFMDYRISAKHFIGEPGRISNAYVSRNKRNGWFNGMSFSSGARDRDLCTPYEELGLGAGDSAGAIAAHAVSSLCITDSSQNLFSGQNTAAAVINRVLTGHDFDSKYSLFKHY</sequence>
<keyword evidence="3" id="KW-1185">Reference proteome</keyword>
<feature type="region of interest" description="Disordered" evidence="1">
    <location>
        <begin position="22"/>
        <end position="57"/>
    </location>
</feature>
<accession>A0ABR2LN74</accession>
<feature type="compositionally biased region" description="Basic and acidic residues" evidence="1">
    <location>
        <begin position="35"/>
        <end position="53"/>
    </location>
</feature>
<name>A0ABR2LN74_9ASPA</name>
<protein>
    <submittedName>
        <fullName evidence="2">Uncharacterized protein</fullName>
    </submittedName>
</protein>
<dbReference type="PANTHER" id="PTHR34212">
    <property type="entry name" value="OS02G0104200 PROTEIN"/>
    <property type="match status" value="1"/>
</dbReference>
<evidence type="ECO:0000256" key="1">
    <source>
        <dbReference type="SAM" id="MobiDB-lite"/>
    </source>
</evidence>
<reference evidence="2 3" key="1">
    <citation type="journal article" date="2022" name="Nat. Plants">
        <title>Genomes of leafy and leafless Platanthera orchids illuminate the evolution of mycoheterotrophy.</title>
        <authorList>
            <person name="Li M.H."/>
            <person name="Liu K.W."/>
            <person name="Li Z."/>
            <person name="Lu H.C."/>
            <person name="Ye Q.L."/>
            <person name="Zhang D."/>
            <person name="Wang J.Y."/>
            <person name="Li Y.F."/>
            <person name="Zhong Z.M."/>
            <person name="Liu X."/>
            <person name="Yu X."/>
            <person name="Liu D.K."/>
            <person name="Tu X.D."/>
            <person name="Liu B."/>
            <person name="Hao Y."/>
            <person name="Liao X.Y."/>
            <person name="Jiang Y.T."/>
            <person name="Sun W.H."/>
            <person name="Chen J."/>
            <person name="Chen Y.Q."/>
            <person name="Ai Y."/>
            <person name="Zhai J.W."/>
            <person name="Wu S.S."/>
            <person name="Zhou Z."/>
            <person name="Hsiao Y.Y."/>
            <person name="Wu W.L."/>
            <person name="Chen Y.Y."/>
            <person name="Lin Y.F."/>
            <person name="Hsu J.L."/>
            <person name="Li C.Y."/>
            <person name="Wang Z.W."/>
            <person name="Zhao X."/>
            <person name="Zhong W.Y."/>
            <person name="Ma X.K."/>
            <person name="Ma L."/>
            <person name="Huang J."/>
            <person name="Chen G.Z."/>
            <person name="Huang M.Z."/>
            <person name="Huang L."/>
            <person name="Peng D.H."/>
            <person name="Luo Y.B."/>
            <person name="Zou S.Q."/>
            <person name="Chen S.P."/>
            <person name="Lan S."/>
            <person name="Tsai W.C."/>
            <person name="Van de Peer Y."/>
            <person name="Liu Z.J."/>
        </authorList>
    </citation>
    <scope>NUCLEOTIDE SEQUENCE [LARGE SCALE GENOMIC DNA]</scope>
    <source>
        <strain evidence="2">Lor288</strain>
    </source>
</reference>
<organism evidence="2 3">
    <name type="scientific">Platanthera guangdongensis</name>
    <dbReference type="NCBI Taxonomy" id="2320717"/>
    <lineage>
        <taxon>Eukaryota</taxon>
        <taxon>Viridiplantae</taxon>
        <taxon>Streptophyta</taxon>
        <taxon>Embryophyta</taxon>
        <taxon>Tracheophyta</taxon>
        <taxon>Spermatophyta</taxon>
        <taxon>Magnoliopsida</taxon>
        <taxon>Liliopsida</taxon>
        <taxon>Asparagales</taxon>
        <taxon>Orchidaceae</taxon>
        <taxon>Orchidoideae</taxon>
        <taxon>Orchideae</taxon>
        <taxon>Orchidinae</taxon>
        <taxon>Platanthera</taxon>
    </lineage>
</organism>
<gene>
    <name evidence="2" type="ORF">KSP40_PGU019887</name>
</gene>
<evidence type="ECO:0000313" key="2">
    <source>
        <dbReference type="EMBL" id="KAK8945763.1"/>
    </source>
</evidence>
<proteinExistence type="predicted"/>